<dbReference type="SUPFAM" id="SSF103473">
    <property type="entry name" value="MFS general substrate transporter"/>
    <property type="match status" value="1"/>
</dbReference>
<keyword evidence="5 7" id="KW-0472">Membrane</keyword>
<comment type="subcellular location">
    <subcellularLocation>
        <location evidence="1">Membrane</location>
        <topology evidence="1">Multi-pass membrane protein</topology>
    </subcellularLocation>
</comment>
<comment type="caution">
    <text evidence="9">The sequence shown here is derived from an EMBL/GenBank/DDBJ whole genome shotgun (WGS) entry which is preliminary data.</text>
</comment>
<feature type="region of interest" description="Disordered" evidence="6">
    <location>
        <begin position="190"/>
        <end position="211"/>
    </location>
</feature>
<evidence type="ECO:0000259" key="8">
    <source>
        <dbReference type="Pfam" id="PF12832"/>
    </source>
</evidence>
<feature type="region of interest" description="Disordered" evidence="6">
    <location>
        <begin position="408"/>
        <end position="431"/>
    </location>
</feature>
<dbReference type="EMBL" id="BRYB01001214">
    <property type="protein sequence ID" value="GMI20679.1"/>
    <property type="molecule type" value="Genomic_DNA"/>
</dbReference>
<dbReference type="InterPro" id="IPR051717">
    <property type="entry name" value="MFS_MFSD6"/>
</dbReference>
<feature type="transmembrane region" description="Helical" evidence="7">
    <location>
        <begin position="7"/>
        <end position="29"/>
    </location>
</feature>
<feature type="compositionally biased region" description="Polar residues" evidence="6">
    <location>
        <begin position="190"/>
        <end position="200"/>
    </location>
</feature>
<dbReference type="Proteomes" id="UP001165060">
    <property type="component" value="Unassembled WGS sequence"/>
</dbReference>
<feature type="transmembrane region" description="Helical" evidence="7">
    <location>
        <begin position="229"/>
        <end position="247"/>
    </location>
</feature>
<dbReference type="InterPro" id="IPR036259">
    <property type="entry name" value="MFS_trans_sf"/>
</dbReference>
<feature type="transmembrane region" description="Helical" evidence="7">
    <location>
        <begin position="162"/>
        <end position="181"/>
    </location>
</feature>
<protein>
    <recommendedName>
        <fullName evidence="8">Major facilitator superfamily associated domain-containing protein</fullName>
    </recommendedName>
</protein>
<evidence type="ECO:0000256" key="4">
    <source>
        <dbReference type="ARBA" id="ARBA00022989"/>
    </source>
</evidence>
<comment type="similarity">
    <text evidence="2">Belongs to the major facilitator superfamily. MFSD6 family.</text>
</comment>
<dbReference type="Gene3D" id="1.20.1250.20">
    <property type="entry name" value="MFS general substrate transporter like domains"/>
    <property type="match status" value="2"/>
</dbReference>
<evidence type="ECO:0000313" key="9">
    <source>
        <dbReference type="EMBL" id="GMI20679.1"/>
    </source>
</evidence>
<gene>
    <name evidence="9" type="ORF">TeGR_g2420</name>
</gene>
<name>A0ABQ6M6T4_9STRA</name>
<feature type="transmembrane region" description="Helical" evidence="7">
    <location>
        <begin position="138"/>
        <end position="156"/>
    </location>
</feature>
<sequence length="431" mass="47298">MLILPKLLTFCSFLSMVGWSRFSMVLLMGNYTPAQIGLLRSLSYLPKVLSGPVWSVWSDTGSPSKALMLSLFIGLASFEFVRLSLRDHWPFWLFCTLRLFRSATNSVSPLTDAVILHAAKTHRTKSKADDESFGRQRVFSSLAWGFGSLFVGQLIDQFGIDVIYPYTRVTILLAMFITYLISRTIEPSLTSTGDGPDTSSPKPPPKAKPNPLRMVANLVSENHKGIRRFAFQVSMLGFLMTLSDTVIPVHIEKMGGSRTLNGASTLVAILGGVPFFWQSRQIYKKTSVWFMLRAASWALVLRMVMMSLVSSKDMFWLLMLAQPLHGVTFALMICGSTEFLTSLPGEMFSTSSTIINTLFFVVGHGVGNIFWLKAMDMKGDHAESLYLLGAGIMLIDLLAGGLRDEAGGGGEGGGGGGEEEGEEVELISKIV</sequence>
<feature type="transmembrane region" description="Helical" evidence="7">
    <location>
        <begin position="66"/>
        <end position="85"/>
    </location>
</feature>
<feature type="transmembrane region" description="Helical" evidence="7">
    <location>
        <begin position="384"/>
        <end position="402"/>
    </location>
</feature>
<feature type="transmembrane region" description="Helical" evidence="7">
    <location>
        <begin position="289"/>
        <end position="309"/>
    </location>
</feature>
<evidence type="ECO:0000256" key="6">
    <source>
        <dbReference type="SAM" id="MobiDB-lite"/>
    </source>
</evidence>
<feature type="transmembrane region" description="Helical" evidence="7">
    <location>
        <begin position="259"/>
        <end position="277"/>
    </location>
</feature>
<evidence type="ECO:0000256" key="7">
    <source>
        <dbReference type="SAM" id="Phobius"/>
    </source>
</evidence>
<dbReference type="PANTHER" id="PTHR16172:SF41">
    <property type="entry name" value="MAJOR FACILITATOR SUPERFAMILY DOMAIN-CONTAINING PROTEIN 6-LIKE"/>
    <property type="match status" value="1"/>
</dbReference>
<evidence type="ECO:0000256" key="3">
    <source>
        <dbReference type="ARBA" id="ARBA00022692"/>
    </source>
</evidence>
<evidence type="ECO:0000256" key="1">
    <source>
        <dbReference type="ARBA" id="ARBA00004141"/>
    </source>
</evidence>
<dbReference type="Pfam" id="PF12832">
    <property type="entry name" value="MFS_1_like"/>
    <property type="match status" value="1"/>
</dbReference>
<keyword evidence="3 7" id="KW-0812">Transmembrane</keyword>
<dbReference type="PANTHER" id="PTHR16172">
    <property type="entry name" value="MAJOR FACILITATOR SUPERFAMILY DOMAIN-CONTAINING PROTEIN 6-LIKE"/>
    <property type="match status" value="1"/>
</dbReference>
<accession>A0ABQ6M6T4</accession>
<keyword evidence="10" id="KW-1185">Reference proteome</keyword>
<organism evidence="9 10">
    <name type="scientific">Tetraparma gracilis</name>
    <dbReference type="NCBI Taxonomy" id="2962635"/>
    <lineage>
        <taxon>Eukaryota</taxon>
        <taxon>Sar</taxon>
        <taxon>Stramenopiles</taxon>
        <taxon>Ochrophyta</taxon>
        <taxon>Bolidophyceae</taxon>
        <taxon>Parmales</taxon>
        <taxon>Triparmaceae</taxon>
        <taxon>Tetraparma</taxon>
    </lineage>
</organism>
<feature type="transmembrane region" description="Helical" evidence="7">
    <location>
        <begin position="353"/>
        <end position="372"/>
    </location>
</feature>
<dbReference type="InterPro" id="IPR024989">
    <property type="entry name" value="MFS_assoc_dom"/>
</dbReference>
<feature type="domain" description="Major facilitator superfamily associated" evidence="8">
    <location>
        <begin position="30"/>
        <end position="369"/>
    </location>
</feature>
<evidence type="ECO:0000313" key="10">
    <source>
        <dbReference type="Proteomes" id="UP001165060"/>
    </source>
</evidence>
<reference evidence="9 10" key="1">
    <citation type="journal article" date="2023" name="Commun. Biol.">
        <title>Genome analysis of Parmales, the sister group of diatoms, reveals the evolutionary specialization of diatoms from phago-mixotrophs to photoautotrophs.</title>
        <authorList>
            <person name="Ban H."/>
            <person name="Sato S."/>
            <person name="Yoshikawa S."/>
            <person name="Yamada K."/>
            <person name="Nakamura Y."/>
            <person name="Ichinomiya M."/>
            <person name="Sato N."/>
            <person name="Blanc-Mathieu R."/>
            <person name="Endo H."/>
            <person name="Kuwata A."/>
            <person name="Ogata H."/>
        </authorList>
    </citation>
    <scope>NUCLEOTIDE SEQUENCE [LARGE SCALE GENOMIC DNA]</scope>
</reference>
<proteinExistence type="inferred from homology"/>
<evidence type="ECO:0000256" key="5">
    <source>
        <dbReference type="ARBA" id="ARBA00023136"/>
    </source>
</evidence>
<keyword evidence="4 7" id="KW-1133">Transmembrane helix</keyword>
<evidence type="ECO:0000256" key="2">
    <source>
        <dbReference type="ARBA" id="ARBA00005241"/>
    </source>
</evidence>